<accession>A0ABV4NTC8</accession>
<protein>
    <submittedName>
        <fullName evidence="1">Uncharacterized protein</fullName>
    </submittedName>
</protein>
<name>A0ABV4NTC8_9GAMM</name>
<comment type="caution">
    <text evidence="1">The sequence shown here is derived from an EMBL/GenBank/DDBJ whole genome shotgun (WGS) entry which is preliminary data.</text>
</comment>
<dbReference type="RefSeq" id="WP_371836992.1">
    <property type="nucleotide sequence ID" value="NZ_JBGMEK010000001.1"/>
</dbReference>
<keyword evidence="2" id="KW-1185">Reference proteome</keyword>
<evidence type="ECO:0000313" key="1">
    <source>
        <dbReference type="EMBL" id="MFA0809371.1"/>
    </source>
</evidence>
<gene>
    <name evidence="1" type="ORF">ACCI49_00445</name>
</gene>
<organism evidence="1 2">
    <name type="scientific">Microbulbifer epialgicus</name>
    <dbReference type="NCBI Taxonomy" id="393907"/>
    <lineage>
        <taxon>Bacteria</taxon>
        <taxon>Pseudomonadati</taxon>
        <taxon>Pseudomonadota</taxon>
        <taxon>Gammaproteobacteria</taxon>
        <taxon>Cellvibrionales</taxon>
        <taxon>Microbulbiferaceae</taxon>
        <taxon>Microbulbifer</taxon>
    </lineage>
</organism>
<dbReference type="Proteomes" id="UP001569428">
    <property type="component" value="Unassembled WGS sequence"/>
</dbReference>
<sequence length="115" mass="12673">MTKIEKVNQFRTVIVETLVGLGWVATDGINTFAVAQREYDTLAGPNTCLAWFNPFFDCPGRLSAQYVTEGENILTASSFSTGLDMSPEEVMVGTKAFAAEVEEKIRGTRMVRNQS</sequence>
<proteinExistence type="predicted"/>
<dbReference type="EMBL" id="JBGMEK010000001">
    <property type="protein sequence ID" value="MFA0809371.1"/>
    <property type="molecule type" value="Genomic_DNA"/>
</dbReference>
<reference evidence="1 2" key="1">
    <citation type="submission" date="2024-08" db="EMBL/GenBank/DDBJ databases">
        <authorList>
            <person name="Ishaq N."/>
        </authorList>
    </citation>
    <scope>NUCLEOTIDE SEQUENCE [LARGE SCALE GENOMIC DNA]</scope>
    <source>
        <strain evidence="1 2">DSM 18651</strain>
    </source>
</reference>
<evidence type="ECO:0000313" key="2">
    <source>
        <dbReference type="Proteomes" id="UP001569428"/>
    </source>
</evidence>